<dbReference type="AlphaFoldDB" id="A0A8S9S9U1"/>
<evidence type="ECO:0000256" key="1">
    <source>
        <dbReference type="SAM" id="MobiDB-lite"/>
    </source>
</evidence>
<comment type="caution">
    <text evidence="2">The sequence shown here is derived from an EMBL/GenBank/DDBJ whole genome shotgun (WGS) entry which is preliminary data.</text>
</comment>
<name>A0A8S9S9U1_BRACR</name>
<gene>
    <name evidence="2" type="ORF">F2Q69_00030320</name>
</gene>
<organism evidence="2 3">
    <name type="scientific">Brassica cretica</name>
    <name type="common">Mustard</name>
    <dbReference type="NCBI Taxonomy" id="69181"/>
    <lineage>
        <taxon>Eukaryota</taxon>
        <taxon>Viridiplantae</taxon>
        <taxon>Streptophyta</taxon>
        <taxon>Embryophyta</taxon>
        <taxon>Tracheophyta</taxon>
        <taxon>Spermatophyta</taxon>
        <taxon>Magnoliopsida</taxon>
        <taxon>eudicotyledons</taxon>
        <taxon>Gunneridae</taxon>
        <taxon>Pentapetalae</taxon>
        <taxon>rosids</taxon>
        <taxon>malvids</taxon>
        <taxon>Brassicales</taxon>
        <taxon>Brassicaceae</taxon>
        <taxon>Brassiceae</taxon>
        <taxon>Brassica</taxon>
    </lineage>
</organism>
<reference evidence="2" key="1">
    <citation type="submission" date="2019-12" db="EMBL/GenBank/DDBJ databases">
        <title>Genome sequencing and annotation of Brassica cretica.</title>
        <authorList>
            <person name="Studholme D.J."/>
            <person name="Sarris P."/>
        </authorList>
    </citation>
    <scope>NUCLEOTIDE SEQUENCE</scope>
    <source>
        <strain evidence="2">PFS-109/04</strain>
        <tissue evidence="2">Leaf</tissue>
    </source>
</reference>
<accession>A0A8S9S9U1</accession>
<dbReference type="Proteomes" id="UP000712600">
    <property type="component" value="Unassembled WGS sequence"/>
</dbReference>
<sequence length="92" mass="10006">MIVKDHMVEESAVVLPQKGKDWAIINGGSRQQFLNEGTSSDPSGRTDFQETATVVSPSRFSVLATLDEDIEDTEVEEGEVVPGVEKPEKADT</sequence>
<feature type="region of interest" description="Disordered" evidence="1">
    <location>
        <begin position="73"/>
        <end position="92"/>
    </location>
</feature>
<dbReference type="EMBL" id="QGKX02000088">
    <property type="protein sequence ID" value="KAF3588952.1"/>
    <property type="molecule type" value="Genomic_DNA"/>
</dbReference>
<proteinExistence type="predicted"/>
<protein>
    <submittedName>
        <fullName evidence="2">Uncharacterized protein</fullName>
    </submittedName>
</protein>
<evidence type="ECO:0000313" key="2">
    <source>
        <dbReference type="EMBL" id="KAF3588952.1"/>
    </source>
</evidence>
<evidence type="ECO:0000313" key="3">
    <source>
        <dbReference type="Proteomes" id="UP000712600"/>
    </source>
</evidence>